<protein>
    <submittedName>
        <fullName evidence="1">Uncharacterized protein</fullName>
    </submittedName>
</protein>
<accession>A0ACC3BVX6</accession>
<organism evidence="1 2">
    <name type="scientific">Pyropia yezoensis</name>
    <name type="common">Susabi-nori</name>
    <name type="synonym">Porphyra yezoensis</name>
    <dbReference type="NCBI Taxonomy" id="2788"/>
    <lineage>
        <taxon>Eukaryota</taxon>
        <taxon>Rhodophyta</taxon>
        <taxon>Bangiophyceae</taxon>
        <taxon>Bangiales</taxon>
        <taxon>Bangiaceae</taxon>
        <taxon>Pyropia</taxon>
    </lineage>
</organism>
<name>A0ACC3BVX6_PYRYE</name>
<gene>
    <name evidence="1" type="ORF">I4F81_004618</name>
</gene>
<evidence type="ECO:0000313" key="2">
    <source>
        <dbReference type="Proteomes" id="UP000798662"/>
    </source>
</evidence>
<proteinExistence type="predicted"/>
<keyword evidence="2" id="KW-1185">Reference proteome</keyword>
<dbReference type="EMBL" id="CM020618">
    <property type="protein sequence ID" value="KAK1862042.1"/>
    <property type="molecule type" value="Genomic_DNA"/>
</dbReference>
<reference evidence="1" key="1">
    <citation type="submission" date="2019-11" db="EMBL/GenBank/DDBJ databases">
        <title>Nori genome reveals adaptations in red seaweeds to the harsh intertidal environment.</title>
        <authorList>
            <person name="Wang D."/>
            <person name="Mao Y."/>
        </authorList>
    </citation>
    <scope>NUCLEOTIDE SEQUENCE</scope>
    <source>
        <tissue evidence="1">Gametophyte</tissue>
    </source>
</reference>
<comment type="caution">
    <text evidence="1">The sequence shown here is derived from an EMBL/GenBank/DDBJ whole genome shotgun (WGS) entry which is preliminary data.</text>
</comment>
<sequence length="859" mass="90092">MADSSTRRVPTAEDMEWDCKMDACKRALCVVYAPVVGNAALSKMGTGWVVRNDTVSALVTALHVLDCCLHTEADGEVVVKAGVEAVFVGGRHVLLAGARALWPRAAGGGAASVGLDVVLVVLAGSGRRFPVPPVPCLLDVTSAEDVGGGGEYSLLHHPQGVARLVVHPRGRLLVAPPAGSARPDRPGMVCHRAPTAGGSSGGMLVDHRCRGFAVHVSVDTASGAKWAVLLSAVHAQLAALSPWQGMAAVGHTHTSAFQVPDLCAPFVGRDAALRALLEKVQPRGPTSVVAMAGLPGVGKSQLAAQLLHHHRDAGTYTIVGWLRAQTVDAVEADLVALGTFLGVPDSWQGRRGSRALAVSDYLCRYPERGVLLVFDNARDYDALRKYFPGGALCRSVLTVRDRGPFPPDAVVPVGPFAPAEALALLAHTSGRAVDGERRAATALCAAVDYLPLAVYAFAVEIRASGQTCTAVLHRLRQDEWSVEALNTTRLAGYDHPESVVGSMVLVCRQLDAAGRRVLERLAVLAAHPVPAAVLACGAAAGRLGELGIVACLKPDRLIAHRLVRLVASAMTMRPHLARVAAGLQLPLLAYTDGFQQRDPSTWGPMAAVAPHVEEVLDKAAARVPQGELAGGAVAVRWALMERLILYYECTAAWPAAERLASALLVEARPVVGDLDPLVLRHVHHATGCFDVSGDALEPYADMVRKKVAALGADHLGVAKARQVLAGLLARRGRLDDALALYRAVEGAKVAALGADHLSVAATRAAWADALASAGRPAAARRLYQAVERARVGALGADHPQVAAVRRRVAALSCRRRWGWRGLLGAPAGRPARGRVLFAAAAAAAAVVCRLVAAGRERRG</sequence>
<evidence type="ECO:0000313" key="1">
    <source>
        <dbReference type="EMBL" id="KAK1862042.1"/>
    </source>
</evidence>
<dbReference type="Proteomes" id="UP000798662">
    <property type="component" value="Chromosome 1"/>
</dbReference>